<protein>
    <submittedName>
        <fullName evidence="1">Gag Polyprotein</fullName>
    </submittedName>
</protein>
<gene>
    <name evidence="1" type="ORF">PHMEG_0007642</name>
</gene>
<evidence type="ECO:0000313" key="1">
    <source>
        <dbReference type="EMBL" id="OWZ18290.1"/>
    </source>
</evidence>
<reference evidence="2" key="1">
    <citation type="submission" date="2017-03" db="EMBL/GenBank/DDBJ databases">
        <title>Phytopthora megakarya and P. palmivora, two closely related causual agents of cacao black pod achieved similar genome size and gene model numbers by different mechanisms.</title>
        <authorList>
            <person name="Ali S."/>
            <person name="Shao J."/>
            <person name="Larry D.J."/>
            <person name="Kronmiller B."/>
            <person name="Shen D."/>
            <person name="Strem M.D."/>
            <person name="Melnick R.L."/>
            <person name="Guiltinan M.J."/>
            <person name="Tyler B.M."/>
            <person name="Meinhardt L.W."/>
            <person name="Bailey B.A."/>
        </authorList>
    </citation>
    <scope>NUCLEOTIDE SEQUENCE [LARGE SCALE GENOMIC DNA]</scope>
    <source>
        <strain evidence="2">zdho120</strain>
    </source>
</reference>
<evidence type="ECO:0000313" key="2">
    <source>
        <dbReference type="Proteomes" id="UP000198211"/>
    </source>
</evidence>
<sequence length="126" mass="14389">MLSLSRSGRWQASLDWKGFRSLAATTPAEQVERVNAFDMYERGLVEHVGETFRPPWPNRNRSLQLKVGENRHFWVREVELAMDAALILTERLRIAFALSNVGGCAKTWAYTRESTSPGCFTSWAQL</sequence>
<name>A0A225WN09_9STRA</name>
<dbReference type="EMBL" id="NBNE01000610">
    <property type="protein sequence ID" value="OWZ18290.1"/>
    <property type="molecule type" value="Genomic_DNA"/>
</dbReference>
<keyword evidence="2" id="KW-1185">Reference proteome</keyword>
<accession>A0A225WN09</accession>
<proteinExistence type="predicted"/>
<dbReference type="AlphaFoldDB" id="A0A225WN09"/>
<dbReference type="Proteomes" id="UP000198211">
    <property type="component" value="Unassembled WGS sequence"/>
</dbReference>
<organism evidence="1 2">
    <name type="scientific">Phytophthora megakarya</name>
    <dbReference type="NCBI Taxonomy" id="4795"/>
    <lineage>
        <taxon>Eukaryota</taxon>
        <taxon>Sar</taxon>
        <taxon>Stramenopiles</taxon>
        <taxon>Oomycota</taxon>
        <taxon>Peronosporomycetes</taxon>
        <taxon>Peronosporales</taxon>
        <taxon>Peronosporaceae</taxon>
        <taxon>Phytophthora</taxon>
    </lineage>
</organism>
<comment type="caution">
    <text evidence="1">The sequence shown here is derived from an EMBL/GenBank/DDBJ whole genome shotgun (WGS) entry which is preliminary data.</text>
</comment>
<dbReference type="OrthoDB" id="116092at2759"/>